<evidence type="ECO:0000256" key="5">
    <source>
        <dbReference type="ARBA" id="ARBA00022598"/>
    </source>
</evidence>
<evidence type="ECO:0000256" key="9">
    <source>
        <dbReference type="ARBA" id="ARBA00022946"/>
    </source>
</evidence>
<dbReference type="GO" id="GO:0005829">
    <property type="term" value="C:cytosol"/>
    <property type="evidence" value="ECO:0007669"/>
    <property type="project" value="TreeGrafter"/>
</dbReference>
<evidence type="ECO:0000313" key="16">
    <source>
        <dbReference type="Proteomes" id="UP001374579"/>
    </source>
</evidence>
<reference evidence="15 16" key="1">
    <citation type="submission" date="2024-02" db="EMBL/GenBank/DDBJ databases">
        <title>Chromosome-scale genome assembly of the rough periwinkle Littorina saxatilis.</title>
        <authorList>
            <person name="De Jode A."/>
            <person name="Faria R."/>
            <person name="Formenti G."/>
            <person name="Sims Y."/>
            <person name="Smith T.P."/>
            <person name="Tracey A."/>
            <person name="Wood J.M.D."/>
            <person name="Zagrodzka Z.B."/>
            <person name="Johannesson K."/>
            <person name="Butlin R.K."/>
            <person name="Leder E.H."/>
        </authorList>
    </citation>
    <scope>NUCLEOTIDE SEQUENCE [LARGE SCALE GENOMIC DNA]</scope>
    <source>
        <strain evidence="15">Snail1</strain>
        <tissue evidence="15">Muscle</tissue>
    </source>
</reference>
<evidence type="ECO:0000256" key="4">
    <source>
        <dbReference type="ARBA" id="ARBA00011738"/>
    </source>
</evidence>
<dbReference type="GO" id="GO:0003723">
    <property type="term" value="F:RNA binding"/>
    <property type="evidence" value="ECO:0007669"/>
    <property type="project" value="UniProtKB-KW"/>
</dbReference>
<keyword evidence="6 14" id="KW-0547">Nucleotide-binding</keyword>
<dbReference type="FunFam" id="3.40.50.620:FF:000107">
    <property type="entry name" value="Tyrosine--tRNA ligase"/>
    <property type="match status" value="1"/>
</dbReference>
<evidence type="ECO:0000256" key="10">
    <source>
        <dbReference type="ARBA" id="ARBA00023128"/>
    </source>
</evidence>
<dbReference type="SUPFAM" id="SSF55174">
    <property type="entry name" value="Alpha-L RNA-binding motif"/>
    <property type="match status" value="1"/>
</dbReference>
<dbReference type="InterPro" id="IPR024088">
    <property type="entry name" value="Tyr-tRNA-ligase_bac-type"/>
</dbReference>
<evidence type="ECO:0000256" key="8">
    <source>
        <dbReference type="ARBA" id="ARBA00022917"/>
    </source>
</evidence>
<dbReference type="InterPro" id="IPR024107">
    <property type="entry name" value="Tyr-tRNA-ligase_bac_1"/>
</dbReference>
<dbReference type="FunFam" id="3.10.290.10:FF:000017">
    <property type="entry name" value="Tyrosine--tRNA ligase"/>
    <property type="match status" value="1"/>
</dbReference>
<keyword evidence="11 14" id="KW-0030">Aminoacyl-tRNA synthetase</keyword>
<keyword evidence="5 14" id="KW-0436">Ligase</keyword>
<dbReference type="FunFam" id="1.10.240.10:FF:000001">
    <property type="entry name" value="Tyrosine--tRNA ligase"/>
    <property type="match status" value="1"/>
</dbReference>
<dbReference type="PANTHER" id="PTHR11766">
    <property type="entry name" value="TYROSYL-TRNA SYNTHETASE"/>
    <property type="match status" value="1"/>
</dbReference>
<evidence type="ECO:0000256" key="3">
    <source>
        <dbReference type="ARBA" id="ARBA00005594"/>
    </source>
</evidence>
<comment type="subcellular location">
    <subcellularLocation>
        <location evidence="2">Mitochondrion matrix</location>
    </subcellularLocation>
</comment>
<keyword evidence="16" id="KW-1185">Reference proteome</keyword>
<dbReference type="InterPro" id="IPR036986">
    <property type="entry name" value="S4_RNA-bd_sf"/>
</dbReference>
<dbReference type="PANTHER" id="PTHR11766:SF0">
    <property type="entry name" value="TYROSINE--TRNA LIGASE, MITOCHONDRIAL"/>
    <property type="match status" value="1"/>
</dbReference>
<keyword evidence="7 14" id="KW-0067">ATP-binding</keyword>
<proteinExistence type="inferred from homology"/>
<dbReference type="Gene3D" id="3.40.50.620">
    <property type="entry name" value="HUPs"/>
    <property type="match status" value="1"/>
</dbReference>
<comment type="similarity">
    <text evidence="3 14">Belongs to the class-I aminoacyl-tRNA synthetase family.</text>
</comment>
<evidence type="ECO:0000256" key="6">
    <source>
        <dbReference type="ARBA" id="ARBA00022741"/>
    </source>
</evidence>
<dbReference type="InterPro" id="IPR014729">
    <property type="entry name" value="Rossmann-like_a/b/a_fold"/>
</dbReference>
<dbReference type="NCBIfam" id="TIGR00234">
    <property type="entry name" value="tyrS"/>
    <property type="match status" value="1"/>
</dbReference>
<evidence type="ECO:0000256" key="11">
    <source>
        <dbReference type="ARBA" id="ARBA00023146"/>
    </source>
</evidence>
<dbReference type="GO" id="GO:0005759">
    <property type="term" value="C:mitochondrial matrix"/>
    <property type="evidence" value="ECO:0007669"/>
    <property type="project" value="UniProtKB-SubCell"/>
</dbReference>
<dbReference type="HAMAP" id="MF_02006">
    <property type="entry name" value="Tyr_tRNA_synth_type1"/>
    <property type="match status" value="1"/>
</dbReference>
<dbReference type="GO" id="GO:0006437">
    <property type="term" value="P:tyrosyl-tRNA aminoacylation"/>
    <property type="evidence" value="ECO:0007669"/>
    <property type="project" value="InterPro"/>
</dbReference>
<dbReference type="InterPro" id="IPR002305">
    <property type="entry name" value="aa-tRNA-synth_Ic"/>
</dbReference>
<evidence type="ECO:0000256" key="1">
    <source>
        <dbReference type="ARBA" id="ARBA00002025"/>
    </source>
</evidence>
<comment type="catalytic activity">
    <reaction evidence="12 14">
        <text>tRNA(Tyr) + L-tyrosine + ATP = L-tyrosyl-tRNA(Tyr) + AMP + diphosphate + H(+)</text>
        <dbReference type="Rhea" id="RHEA:10220"/>
        <dbReference type="Rhea" id="RHEA-COMP:9706"/>
        <dbReference type="Rhea" id="RHEA-COMP:9707"/>
        <dbReference type="ChEBI" id="CHEBI:15378"/>
        <dbReference type="ChEBI" id="CHEBI:30616"/>
        <dbReference type="ChEBI" id="CHEBI:33019"/>
        <dbReference type="ChEBI" id="CHEBI:58315"/>
        <dbReference type="ChEBI" id="CHEBI:78442"/>
        <dbReference type="ChEBI" id="CHEBI:78536"/>
        <dbReference type="ChEBI" id="CHEBI:456215"/>
        <dbReference type="EC" id="6.1.1.1"/>
    </reaction>
</comment>
<dbReference type="EC" id="6.1.1.1" evidence="14"/>
<evidence type="ECO:0000313" key="15">
    <source>
        <dbReference type="EMBL" id="KAK7112154.1"/>
    </source>
</evidence>
<comment type="subunit">
    <text evidence="4">Homodimer.</text>
</comment>
<keyword evidence="13" id="KW-0694">RNA-binding</keyword>
<dbReference type="EMBL" id="JBAMIC010000002">
    <property type="protein sequence ID" value="KAK7112154.1"/>
    <property type="molecule type" value="Genomic_DNA"/>
</dbReference>
<sequence>MSAPLGPRLQIVQTCARHCVFGARLQRCTRLWLQRLYSTSPNKMLSLHDRGVLQTVFPEGSVPQLSHHLAKPQTVYCGFDPTSDSLHIGNLLAIIALLHCQAAGHTPMALIGGATALIGDPSGKTTERLAMSTQDAESNVLKISENLERVAQNYTTHIIKDSGKQLSPLRILNNMEWYKGKSVVQFLSTVGRHFRMGPMLAKHSVQSRMSSPEGMSFTEFTYQIFQAYDWLHLLQEHQCSIQIGGNDQLGNIVAGYELISKVSKQPVFGLTVPLVTSTTGDKLGKTAGNAVWLDPKKTSAFELYQFFINVADADVVKYLKLFTFLPDQDIASIMTKQQGAPENRVAQKKLAEQVTLLVHGDAGVEQALEWTKALYGGSIEALASLQTTELRQLFNQAPVREMFLEPGMTIMDVCMKAGCFGRPVDAERIIKAGGVYLNHQRVQQPDFVLIPGQHVLSNNTTLIRVGKKNHYIVNWCH</sequence>
<dbReference type="Gene3D" id="3.10.290.10">
    <property type="entry name" value="RNA-binding S4 domain"/>
    <property type="match status" value="1"/>
</dbReference>
<keyword evidence="8 14" id="KW-0648">Protein biosynthesis</keyword>
<dbReference type="Pfam" id="PF00579">
    <property type="entry name" value="tRNA-synt_1b"/>
    <property type="match status" value="1"/>
</dbReference>
<comment type="function">
    <text evidence="1">Catalyzes the attachment of tyrosine to tRNA(Tyr) in a two-step reaction: tyrosine is first activated by ATP to form Tyr-AMP and then transferred to the acceptor end of tRNA(Tyr).</text>
</comment>
<organism evidence="15 16">
    <name type="scientific">Littorina saxatilis</name>
    <dbReference type="NCBI Taxonomy" id="31220"/>
    <lineage>
        <taxon>Eukaryota</taxon>
        <taxon>Metazoa</taxon>
        <taxon>Spiralia</taxon>
        <taxon>Lophotrochozoa</taxon>
        <taxon>Mollusca</taxon>
        <taxon>Gastropoda</taxon>
        <taxon>Caenogastropoda</taxon>
        <taxon>Littorinimorpha</taxon>
        <taxon>Littorinoidea</taxon>
        <taxon>Littorinidae</taxon>
        <taxon>Littorina</taxon>
    </lineage>
</organism>
<dbReference type="CDD" id="cd00805">
    <property type="entry name" value="TyrRS_core"/>
    <property type="match status" value="1"/>
</dbReference>
<dbReference type="AlphaFoldDB" id="A0AAN9BVG3"/>
<dbReference type="Gene3D" id="1.10.240.10">
    <property type="entry name" value="Tyrosyl-Transfer RNA Synthetase"/>
    <property type="match status" value="1"/>
</dbReference>
<evidence type="ECO:0000256" key="14">
    <source>
        <dbReference type="RuleBase" id="RU361234"/>
    </source>
</evidence>
<dbReference type="PRINTS" id="PR01040">
    <property type="entry name" value="TRNASYNTHTYR"/>
</dbReference>
<name>A0AAN9BVG3_9CAEN</name>
<keyword evidence="10" id="KW-0496">Mitochondrion</keyword>
<accession>A0AAN9BVG3</accession>
<gene>
    <name evidence="15" type="ORF">V1264_011651</name>
</gene>
<dbReference type="PROSITE" id="PS50889">
    <property type="entry name" value="S4"/>
    <property type="match status" value="1"/>
</dbReference>
<dbReference type="InterPro" id="IPR002307">
    <property type="entry name" value="Tyr-tRNA-ligase"/>
</dbReference>
<dbReference type="GO" id="GO:0004831">
    <property type="term" value="F:tyrosine-tRNA ligase activity"/>
    <property type="evidence" value="ECO:0007669"/>
    <property type="project" value="UniProtKB-EC"/>
</dbReference>
<protein>
    <recommendedName>
        <fullName evidence="14">Tyrosine--tRNA ligase</fullName>
        <ecNumber evidence="14">6.1.1.1</ecNumber>
    </recommendedName>
    <alternativeName>
        <fullName evidence="14">Tyrosyl-tRNA synthetase</fullName>
    </alternativeName>
</protein>
<dbReference type="GO" id="GO:0005524">
    <property type="term" value="F:ATP binding"/>
    <property type="evidence" value="ECO:0007669"/>
    <property type="project" value="UniProtKB-KW"/>
</dbReference>
<evidence type="ECO:0000256" key="13">
    <source>
        <dbReference type="PROSITE-ProRule" id="PRU00182"/>
    </source>
</evidence>
<evidence type="ECO:0000256" key="12">
    <source>
        <dbReference type="ARBA" id="ARBA00048248"/>
    </source>
</evidence>
<comment type="caution">
    <text evidence="15">The sequence shown here is derived from an EMBL/GenBank/DDBJ whole genome shotgun (WGS) entry which is preliminary data.</text>
</comment>
<keyword evidence="9" id="KW-0809">Transit peptide</keyword>
<evidence type="ECO:0000256" key="2">
    <source>
        <dbReference type="ARBA" id="ARBA00004305"/>
    </source>
</evidence>
<dbReference type="PROSITE" id="PS00178">
    <property type="entry name" value="AA_TRNA_LIGASE_I"/>
    <property type="match status" value="1"/>
</dbReference>
<dbReference type="InterPro" id="IPR001412">
    <property type="entry name" value="aa-tRNA-synth_I_CS"/>
</dbReference>
<evidence type="ECO:0000256" key="7">
    <source>
        <dbReference type="ARBA" id="ARBA00022840"/>
    </source>
</evidence>
<dbReference type="Proteomes" id="UP001374579">
    <property type="component" value="Unassembled WGS sequence"/>
</dbReference>
<dbReference type="SUPFAM" id="SSF52374">
    <property type="entry name" value="Nucleotidylyl transferase"/>
    <property type="match status" value="1"/>
</dbReference>